<organism evidence="1 2">
    <name type="scientific">Methanobrevibacter ruminantium (strain ATCC 35063 / DSM 1093 / JCM 13430 / OCM 146 / M1)</name>
    <name type="common">Methanobacterium ruminantium</name>
    <dbReference type="NCBI Taxonomy" id="634498"/>
    <lineage>
        <taxon>Archaea</taxon>
        <taxon>Methanobacteriati</taxon>
        <taxon>Methanobacteriota</taxon>
        <taxon>Methanomada group</taxon>
        <taxon>Methanobacteria</taxon>
        <taxon>Methanobacteriales</taxon>
        <taxon>Methanobacteriaceae</taxon>
        <taxon>Methanobrevibacter</taxon>
    </lineage>
</organism>
<name>D3DYQ2_METRM</name>
<proteinExistence type="predicted"/>
<dbReference type="PATRIC" id="fig|634498.28.peg.124"/>
<keyword evidence="2" id="KW-1185">Reference proteome</keyword>
<dbReference type="RefSeq" id="WP_012954928.1">
    <property type="nucleotide sequence ID" value="NC_013790.1"/>
</dbReference>
<dbReference type="GeneID" id="8769738"/>
<dbReference type="HOGENOM" id="CLU_2340223_0_0_2"/>
<dbReference type="KEGG" id="mru:mru_0120"/>
<accession>D3DYQ2</accession>
<dbReference type="AlphaFoldDB" id="D3DYQ2"/>
<dbReference type="Proteomes" id="UP000008680">
    <property type="component" value="Chromosome"/>
</dbReference>
<gene>
    <name evidence="1" type="ordered locus">mru_0120</name>
</gene>
<evidence type="ECO:0000313" key="1">
    <source>
        <dbReference type="EMBL" id="ADC45972.1"/>
    </source>
</evidence>
<evidence type="ECO:0000313" key="2">
    <source>
        <dbReference type="Proteomes" id="UP000008680"/>
    </source>
</evidence>
<reference evidence="1 2" key="1">
    <citation type="journal article" date="2010" name="PLoS ONE">
        <title>The genome sequence of the rumen methanogen Methanobrevibacter ruminantium reveals new possibilities for controlling ruminant methane emissions.</title>
        <authorList>
            <person name="Leahy S.C."/>
            <person name="Kelly W.J."/>
            <person name="Altermann E."/>
            <person name="Ronimus R.S."/>
            <person name="Yeoman C.J."/>
            <person name="Pacheco D.M."/>
            <person name="Li D."/>
            <person name="Kong Z."/>
            <person name="McTavish S."/>
            <person name="Sang C."/>
            <person name="Lambie S.C."/>
            <person name="Janssen P.H."/>
            <person name="Dey D."/>
            <person name="Attwood G.T."/>
        </authorList>
    </citation>
    <scope>NUCLEOTIDE SEQUENCE [LARGE SCALE GENOMIC DNA]</scope>
    <source>
        <strain evidence="2">ATCC 35063 / DSM 1093 / JCM 13430 / OCM 146 / M1</strain>
    </source>
</reference>
<dbReference type="EMBL" id="CP001719">
    <property type="protein sequence ID" value="ADC45972.1"/>
    <property type="molecule type" value="Genomic_DNA"/>
</dbReference>
<sequence>MSFEDLIEDYVKAKIDLNVKFGSVLDELNIEYESFCFYDEFKSVCLDLEMHNKELSDEEIENIIEKTGFDFLKVEIKGKKFPFGNGEEIDYTYVFEC</sequence>
<dbReference type="STRING" id="634498.mru_0120"/>
<protein>
    <submittedName>
        <fullName evidence="1">Uncharacterized protein</fullName>
    </submittedName>
</protein>